<name>A0A0K9X7H4_9ACTN</name>
<accession>A0A0K9X7H4</accession>
<dbReference type="PROSITE" id="PS51257">
    <property type="entry name" value="PROKAR_LIPOPROTEIN"/>
    <property type="match status" value="1"/>
</dbReference>
<dbReference type="PATRIC" id="fig|1678637.3.peg.6281"/>
<dbReference type="RefSeq" id="WP_241833399.1">
    <property type="nucleotide sequence ID" value="NZ_LFXA01000018.1"/>
</dbReference>
<evidence type="ECO:0000256" key="1">
    <source>
        <dbReference type="SAM" id="MobiDB-lite"/>
    </source>
</evidence>
<evidence type="ECO:0008006" key="4">
    <source>
        <dbReference type="Google" id="ProtNLM"/>
    </source>
</evidence>
<proteinExistence type="predicted"/>
<dbReference type="Proteomes" id="UP000037288">
    <property type="component" value="Unassembled WGS sequence"/>
</dbReference>
<dbReference type="STRING" id="1678637.AC230_29475"/>
<protein>
    <recommendedName>
        <fullName evidence="4">Lipoprotein</fullName>
    </recommendedName>
</protein>
<organism evidence="2 3">
    <name type="scientific">Streptomyces caatingaensis</name>
    <dbReference type="NCBI Taxonomy" id="1678637"/>
    <lineage>
        <taxon>Bacteria</taxon>
        <taxon>Bacillati</taxon>
        <taxon>Actinomycetota</taxon>
        <taxon>Actinomycetes</taxon>
        <taxon>Kitasatosporales</taxon>
        <taxon>Streptomycetaceae</taxon>
        <taxon>Streptomyces</taxon>
    </lineage>
</organism>
<reference evidence="3" key="1">
    <citation type="submission" date="2015-07" db="EMBL/GenBank/DDBJ databases">
        <title>Draft genome sequence of Streptomyces sp. CMAA 1322, a bacterium isolated from Caatinga biome, from dry forest semiarid of Brazil.</title>
        <authorList>
            <person name="Santos S.N."/>
            <person name="Gacesa R."/>
            <person name="Taketani R.G."/>
            <person name="Long P.F."/>
            <person name="Melo I.S."/>
        </authorList>
    </citation>
    <scope>NUCLEOTIDE SEQUENCE [LARGE SCALE GENOMIC DNA]</scope>
    <source>
        <strain evidence="3">CMAA 1322</strain>
    </source>
</reference>
<evidence type="ECO:0000313" key="2">
    <source>
        <dbReference type="EMBL" id="KNB49390.1"/>
    </source>
</evidence>
<comment type="caution">
    <text evidence="2">The sequence shown here is derived from an EMBL/GenBank/DDBJ whole genome shotgun (WGS) entry which is preliminary data.</text>
</comment>
<evidence type="ECO:0000313" key="3">
    <source>
        <dbReference type="Proteomes" id="UP000037288"/>
    </source>
</evidence>
<dbReference type="AlphaFoldDB" id="A0A0K9X7H4"/>
<gene>
    <name evidence="2" type="ORF">AC230_29475</name>
</gene>
<dbReference type="EMBL" id="LFXA01000018">
    <property type="protein sequence ID" value="KNB49390.1"/>
    <property type="molecule type" value="Genomic_DNA"/>
</dbReference>
<feature type="region of interest" description="Disordered" evidence="1">
    <location>
        <begin position="157"/>
        <end position="194"/>
    </location>
</feature>
<feature type="compositionally biased region" description="Polar residues" evidence="1">
    <location>
        <begin position="184"/>
        <end position="194"/>
    </location>
</feature>
<sequence length="194" mass="21219">MRPRAVIACVAILALAGCGTSSTGSRTERKQEKTMDMRQAAEHADRILDDTFAAIVPPVRWTHDETISGGCPGSPGLGDVSRHRTVMTIISEQRRGNFLGLVERHWKKKGYTITGTNPDKEFPALFASAPGDYRMELVFGAKGQAFFSVATPCFAKSEVPEPKSTPNGPNYAGKEVPYPDQKSDFWSSTEPLTR</sequence>
<keyword evidence="3" id="KW-1185">Reference proteome</keyword>